<accession>A0A1G6P061</accession>
<proteinExistence type="predicted"/>
<reference evidence="1 2" key="1">
    <citation type="submission" date="2016-09" db="EMBL/GenBank/DDBJ databases">
        <authorList>
            <person name="Capua I."/>
            <person name="De Benedictis P."/>
            <person name="Joannis T."/>
            <person name="Lombin L.H."/>
            <person name="Cattoli G."/>
        </authorList>
    </citation>
    <scope>NUCLEOTIDE SEQUENCE [LARGE SCALE GENOMIC DNA]</scope>
    <source>
        <strain evidence="1 2">A7P-90m</strain>
    </source>
</reference>
<evidence type="ECO:0000313" key="2">
    <source>
        <dbReference type="Proteomes" id="UP000199452"/>
    </source>
</evidence>
<organism evidence="1 2">
    <name type="scientific">Williamwhitmania taraxaci</name>
    <dbReference type="NCBI Taxonomy" id="1640674"/>
    <lineage>
        <taxon>Bacteria</taxon>
        <taxon>Pseudomonadati</taxon>
        <taxon>Bacteroidota</taxon>
        <taxon>Bacteroidia</taxon>
        <taxon>Bacteroidales</taxon>
        <taxon>Williamwhitmaniaceae</taxon>
        <taxon>Williamwhitmania</taxon>
    </lineage>
</organism>
<dbReference type="Proteomes" id="UP000199452">
    <property type="component" value="Unassembled WGS sequence"/>
</dbReference>
<gene>
    <name evidence="1" type="ORF">SAMN05216323_104725</name>
</gene>
<sequence>MPYRRLPNTDSSRLKALKTAYRKGKDLPPVKLAFSQSTSQRVQLFINSFDMAMDRYKKVYEIQVKYNKDYTSVTKKARLYLSHFIQVLNMAIQRGDHKVAIRAFYGLEDYNNRLPSLTTDRELVEWGIKIITGETQRTSKGMAPIMNPSIAMVKVWFENFEEAYKQQKVFQQNTARAQAELDGLRNTADDIILNIWNEVEATFKDLSDDTRREKAKDYGVVYIFRKNEIQGLSLLHRSMQGML</sequence>
<keyword evidence="2" id="KW-1185">Reference proteome</keyword>
<name>A0A1G6P061_9BACT</name>
<dbReference type="AlphaFoldDB" id="A0A1G6P061"/>
<dbReference type="OrthoDB" id="1114533at2"/>
<evidence type="ECO:0000313" key="1">
    <source>
        <dbReference type="EMBL" id="SDC73592.1"/>
    </source>
</evidence>
<protein>
    <submittedName>
        <fullName evidence="1">Uncharacterized protein</fullName>
    </submittedName>
</protein>
<dbReference type="EMBL" id="FMYP01000047">
    <property type="protein sequence ID" value="SDC73592.1"/>
    <property type="molecule type" value="Genomic_DNA"/>
</dbReference>
<dbReference type="RefSeq" id="WP_125869857.1">
    <property type="nucleotide sequence ID" value="NZ_FMYP01000047.1"/>
</dbReference>